<evidence type="ECO:0000313" key="1">
    <source>
        <dbReference type="EMBL" id="RRT47023.1"/>
    </source>
</evidence>
<feature type="non-terminal residue" evidence="1">
    <location>
        <position position="1"/>
    </location>
</feature>
<evidence type="ECO:0000313" key="2">
    <source>
        <dbReference type="Proteomes" id="UP000287651"/>
    </source>
</evidence>
<proteinExistence type="predicted"/>
<dbReference type="Proteomes" id="UP000287651">
    <property type="component" value="Unassembled WGS sequence"/>
</dbReference>
<reference evidence="1 2" key="1">
    <citation type="journal article" date="2014" name="Agronomy (Basel)">
        <title>A Draft Genome Sequence for Ensete ventricosum, the Drought-Tolerant Tree Against Hunger.</title>
        <authorList>
            <person name="Harrison J."/>
            <person name="Moore K.A."/>
            <person name="Paszkiewicz K."/>
            <person name="Jones T."/>
            <person name="Grant M."/>
            <person name="Ambacheew D."/>
            <person name="Muzemil S."/>
            <person name="Studholme D.J."/>
        </authorList>
    </citation>
    <scope>NUCLEOTIDE SEQUENCE [LARGE SCALE GENOMIC DNA]</scope>
</reference>
<protein>
    <submittedName>
        <fullName evidence="1">Uncharacterized protein</fullName>
    </submittedName>
</protein>
<accession>A0A426Y5I8</accession>
<sequence length="218" mass="23806">DCCSYYCCSDSCSRCAAAVCTPTVAAVRVQTAAVGVALYRDKERERGVQGEREGRKRDHGSTVLELEEKVTSSPPPCWLQCTTPLPVPRLASFQSAQAMEREEPTSSHLRGAIIVASRSRCSSVAPVPPCLNSAFHDRDSDIVACYITRALARSARCLGSGERLGGASLKHSAWRSSEALGPRLASLERLERRAIKEKRRMDRGVDDIWEGLAGRGRE</sequence>
<comment type="caution">
    <text evidence="1">The sequence shown here is derived from an EMBL/GenBank/DDBJ whole genome shotgun (WGS) entry which is preliminary data.</text>
</comment>
<organism evidence="1 2">
    <name type="scientific">Ensete ventricosum</name>
    <name type="common">Abyssinian banana</name>
    <name type="synonym">Musa ensete</name>
    <dbReference type="NCBI Taxonomy" id="4639"/>
    <lineage>
        <taxon>Eukaryota</taxon>
        <taxon>Viridiplantae</taxon>
        <taxon>Streptophyta</taxon>
        <taxon>Embryophyta</taxon>
        <taxon>Tracheophyta</taxon>
        <taxon>Spermatophyta</taxon>
        <taxon>Magnoliopsida</taxon>
        <taxon>Liliopsida</taxon>
        <taxon>Zingiberales</taxon>
        <taxon>Musaceae</taxon>
        <taxon>Ensete</taxon>
    </lineage>
</organism>
<dbReference type="EMBL" id="AMZH03014804">
    <property type="protein sequence ID" value="RRT47023.1"/>
    <property type="molecule type" value="Genomic_DNA"/>
</dbReference>
<name>A0A426Y5I8_ENSVE</name>
<dbReference type="AlphaFoldDB" id="A0A426Y5I8"/>
<gene>
    <name evidence="1" type="ORF">B296_00051474</name>
</gene>